<keyword evidence="1" id="KW-0472">Membrane</keyword>
<dbReference type="RefSeq" id="WP_080855062.1">
    <property type="nucleotide sequence ID" value="NZ_LT009777.1"/>
</dbReference>
<dbReference type="EMBL" id="FCNP01000049">
    <property type="protein sequence ID" value="CVI63073.1"/>
    <property type="molecule type" value="Genomic_DNA"/>
</dbReference>
<name>A0A1S7U886_9HYPH</name>
<evidence type="ECO:0000313" key="2">
    <source>
        <dbReference type="EMBL" id="CVI63073.1"/>
    </source>
</evidence>
<feature type="transmembrane region" description="Helical" evidence="1">
    <location>
        <begin position="59"/>
        <end position="77"/>
    </location>
</feature>
<keyword evidence="1" id="KW-0812">Transmembrane</keyword>
<evidence type="ECO:0000313" key="3">
    <source>
        <dbReference type="Proteomes" id="UP000192140"/>
    </source>
</evidence>
<keyword evidence="3" id="KW-1185">Reference proteome</keyword>
<organism evidence="2 3">
    <name type="scientific">Agrobacterium deltaense NCPPB 1641</name>
    <dbReference type="NCBI Taxonomy" id="1183425"/>
    <lineage>
        <taxon>Bacteria</taxon>
        <taxon>Pseudomonadati</taxon>
        <taxon>Pseudomonadota</taxon>
        <taxon>Alphaproteobacteria</taxon>
        <taxon>Hyphomicrobiales</taxon>
        <taxon>Rhizobiaceae</taxon>
        <taxon>Rhizobium/Agrobacterium group</taxon>
        <taxon>Agrobacterium</taxon>
    </lineage>
</organism>
<proteinExistence type="predicted"/>
<sequence length="80" mass="8879">MELVFTFAGLLAIAITLYLFLSQRGKHLRWQVKCLIFSVLVCLIAALWCMIYGPDLWVLIQAGALIVLATITGILSSPKK</sequence>
<comment type="caution">
    <text evidence="2">The sequence shown here is derived from an EMBL/GenBank/DDBJ whole genome shotgun (WGS) entry which is preliminary data.</text>
</comment>
<dbReference type="Proteomes" id="UP000192140">
    <property type="component" value="Unassembled WGS sequence"/>
</dbReference>
<feature type="transmembrane region" description="Helical" evidence="1">
    <location>
        <begin position="6"/>
        <end position="22"/>
    </location>
</feature>
<accession>A0A1S7U886</accession>
<dbReference type="AlphaFoldDB" id="A0A1S7U886"/>
<reference evidence="2" key="1">
    <citation type="submission" date="2016-01" db="EMBL/GenBank/DDBJ databases">
        <authorList>
            <person name="Regsiter A."/>
            <person name="william w."/>
        </authorList>
    </citation>
    <scope>NUCLEOTIDE SEQUENCE</scope>
    <source>
        <strain evidence="2">NCPPB 1641</strain>
    </source>
</reference>
<protein>
    <submittedName>
        <fullName evidence="2">Uncharacterized protein</fullName>
    </submittedName>
</protein>
<feature type="transmembrane region" description="Helical" evidence="1">
    <location>
        <begin position="34"/>
        <end position="53"/>
    </location>
</feature>
<evidence type="ECO:0000256" key="1">
    <source>
        <dbReference type="SAM" id="Phobius"/>
    </source>
</evidence>
<keyword evidence="1" id="KW-1133">Transmembrane helix</keyword>
<gene>
    <name evidence="2" type="ORF">AGR7A_pAt20083</name>
</gene>